<evidence type="ECO:0000313" key="4">
    <source>
        <dbReference type="Proteomes" id="UP000030653"/>
    </source>
</evidence>
<keyword evidence="1" id="KW-0677">Repeat</keyword>
<evidence type="ECO:0000256" key="1">
    <source>
        <dbReference type="ARBA" id="ARBA00022737"/>
    </source>
</evidence>
<proteinExistence type="predicted"/>
<dbReference type="AlphaFoldDB" id="M5G8Q5"/>
<feature type="repeat" description="RCC1" evidence="2">
    <location>
        <begin position="2"/>
        <end position="63"/>
    </location>
</feature>
<dbReference type="STRING" id="1858805.M5G8Q5"/>
<dbReference type="PANTHER" id="PTHR45622">
    <property type="entry name" value="UBIQUITIN-PROTEIN LIGASE E3A-RELATED"/>
    <property type="match status" value="1"/>
</dbReference>
<dbReference type="OMA" id="ACRNICD"/>
<dbReference type="RefSeq" id="XP_040627045.1">
    <property type="nucleotide sequence ID" value="XM_040775303.1"/>
</dbReference>
<feature type="repeat" description="RCC1" evidence="2">
    <location>
        <begin position="133"/>
        <end position="195"/>
    </location>
</feature>
<keyword evidence="4" id="KW-1185">Reference proteome</keyword>
<evidence type="ECO:0000256" key="2">
    <source>
        <dbReference type="PROSITE-ProRule" id="PRU00235"/>
    </source>
</evidence>
<gene>
    <name evidence="3" type="ORF">DACRYDRAFT_55088</name>
</gene>
<sequence>DMCLFAAGSNAAGQLGIGNTDDAHEFTPCRFLASNGTSINLPAEADVRSMAAGSNFTLLLIAGFESEHAELWASGLDSYGQLGPFWPEDVTVFRKVDLGLTGTPWANHEPIIVGVSWETTIVVLRLDGEDADDVVISLGSNNHGKLGVGTTRDSTSVPLIVPIANSLQGDDRLPNSLRILELGCGLNHILAIVGYQDSQDGRLSRSVVGWGAARHGQLGSTLPDPRSPLRGCQPIPALFISSYDNYNEHQQPILAALGQRHTVLLLPDGTLSICGSNDRGQLRHADRLTNVKDIGCTWNGTYAVLTSGSREAICSNGSNDKGQLGRIENQPIPPLDRVPNEVLIPLDRRVFDLACGSEHVAVLCRHETSGAFEVWGWGWNEHGNLGMGHQHDVRLPSMIWPPRNISYDELNAIELERVWAGTGTTFILCRGV</sequence>
<feature type="non-terminal residue" evidence="3">
    <location>
        <position position="1"/>
    </location>
</feature>
<feature type="repeat" description="RCC1" evidence="2">
    <location>
        <begin position="311"/>
        <end position="366"/>
    </location>
</feature>
<protein>
    <submittedName>
        <fullName evidence="3">RCC1/BLIP-II</fullName>
    </submittedName>
</protein>
<accession>M5G8Q5</accession>
<dbReference type="InterPro" id="IPR051709">
    <property type="entry name" value="Ub-ligase/GTPase-reg"/>
</dbReference>
<evidence type="ECO:0000313" key="3">
    <source>
        <dbReference type="EMBL" id="EJU00148.1"/>
    </source>
</evidence>
<dbReference type="PANTHER" id="PTHR45622:SF70">
    <property type="entry name" value="SECRETION-REGULATING GUANINE NUCLEOTIDE EXCHANGE FACTOR"/>
    <property type="match status" value="1"/>
</dbReference>
<name>M5G8Q5_DACPD</name>
<dbReference type="Gene3D" id="2.130.10.30">
    <property type="entry name" value="Regulator of chromosome condensation 1/beta-lactamase-inhibitor protein II"/>
    <property type="match status" value="2"/>
</dbReference>
<dbReference type="InterPro" id="IPR009091">
    <property type="entry name" value="RCC1/BLIP-II"/>
</dbReference>
<dbReference type="OrthoDB" id="5370059at2759"/>
<dbReference type="SUPFAM" id="SSF50985">
    <property type="entry name" value="RCC1/BLIP-II"/>
    <property type="match status" value="1"/>
</dbReference>
<dbReference type="PROSITE" id="PS50012">
    <property type="entry name" value="RCC1_3"/>
    <property type="match status" value="5"/>
</dbReference>
<dbReference type="Pfam" id="PF00415">
    <property type="entry name" value="RCC1"/>
    <property type="match status" value="3"/>
</dbReference>
<dbReference type="GO" id="GO:0005737">
    <property type="term" value="C:cytoplasm"/>
    <property type="evidence" value="ECO:0007669"/>
    <property type="project" value="TreeGrafter"/>
</dbReference>
<feature type="repeat" description="RCC1" evidence="2">
    <location>
        <begin position="372"/>
        <end position="431"/>
    </location>
</feature>
<organism evidence="3 4">
    <name type="scientific">Dacryopinax primogenitus (strain DJM 731)</name>
    <name type="common">Brown rot fungus</name>
    <dbReference type="NCBI Taxonomy" id="1858805"/>
    <lineage>
        <taxon>Eukaryota</taxon>
        <taxon>Fungi</taxon>
        <taxon>Dikarya</taxon>
        <taxon>Basidiomycota</taxon>
        <taxon>Agaricomycotina</taxon>
        <taxon>Dacrymycetes</taxon>
        <taxon>Dacrymycetales</taxon>
        <taxon>Dacrymycetaceae</taxon>
        <taxon>Dacryopinax</taxon>
    </lineage>
</organism>
<reference evidence="3 4" key="1">
    <citation type="journal article" date="2012" name="Science">
        <title>The Paleozoic origin of enzymatic lignin decomposition reconstructed from 31 fungal genomes.</title>
        <authorList>
            <person name="Floudas D."/>
            <person name="Binder M."/>
            <person name="Riley R."/>
            <person name="Barry K."/>
            <person name="Blanchette R.A."/>
            <person name="Henrissat B."/>
            <person name="Martinez A.T."/>
            <person name="Otillar R."/>
            <person name="Spatafora J.W."/>
            <person name="Yadav J.S."/>
            <person name="Aerts A."/>
            <person name="Benoit I."/>
            <person name="Boyd A."/>
            <person name="Carlson A."/>
            <person name="Copeland A."/>
            <person name="Coutinho P.M."/>
            <person name="de Vries R.P."/>
            <person name="Ferreira P."/>
            <person name="Findley K."/>
            <person name="Foster B."/>
            <person name="Gaskell J."/>
            <person name="Glotzer D."/>
            <person name="Gorecki P."/>
            <person name="Heitman J."/>
            <person name="Hesse C."/>
            <person name="Hori C."/>
            <person name="Igarashi K."/>
            <person name="Jurgens J.A."/>
            <person name="Kallen N."/>
            <person name="Kersten P."/>
            <person name="Kohler A."/>
            <person name="Kuees U."/>
            <person name="Kumar T.K.A."/>
            <person name="Kuo A."/>
            <person name="LaButti K."/>
            <person name="Larrondo L.F."/>
            <person name="Lindquist E."/>
            <person name="Ling A."/>
            <person name="Lombard V."/>
            <person name="Lucas S."/>
            <person name="Lundell T."/>
            <person name="Martin R."/>
            <person name="McLaughlin D.J."/>
            <person name="Morgenstern I."/>
            <person name="Morin E."/>
            <person name="Murat C."/>
            <person name="Nagy L.G."/>
            <person name="Nolan M."/>
            <person name="Ohm R.A."/>
            <person name="Patyshakuliyeva A."/>
            <person name="Rokas A."/>
            <person name="Ruiz-Duenas F.J."/>
            <person name="Sabat G."/>
            <person name="Salamov A."/>
            <person name="Samejima M."/>
            <person name="Schmutz J."/>
            <person name="Slot J.C."/>
            <person name="St John F."/>
            <person name="Stenlid J."/>
            <person name="Sun H."/>
            <person name="Sun S."/>
            <person name="Syed K."/>
            <person name="Tsang A."/>
            <person name="Wiebenga A."/>
            <person name="Young D."/>
            <person name="Pisabarro A."/>
            <person name="Eastwood D.C."/>
            <person name="Martin F."/>
            <person name="Cullen D."/>
            <person name="Grigoriev I.V."/>
            <person name="Hibbett D.S."/>
        </authorList>
    </citation>
    <scope>NUCLEOTIDE SEQUENCE [LARGE SCALE GENOMIC DNA]</scope>
    <source>
        <strain evidence="3 4">DJM-731 SS1</strain>
    </source>
</reference>
<dbReference type="GeneID" id="63690365"/>
<dbReference type="HOGENOM" id="CLU_035268_0_0_1"/>
<dbReference type="Proteomes" id="UP000030653">
    <property type="component" value="Unassembled WGS sequence"/>
</dbReference>
<feature type="repeat" description="RCC1" evidence="2">
    <location>
        <begin position="205"/>
        <end position="268"/>
    </location>
</feature>
<dbReference type="InterPro" id="IPR000408">
    <property type="entry name" value="Reg_chr_condens"/>
</dbReference>
<dbReference type="PRINTS" id="PR00633">
    <property type="entry name" value="RCCNDNSATION"/>
</dbReference>
<dbReference type="EMBL" id="JH795868">
    <property type="protein sequence ID" value="EJU00148.1"/>
    <property type="molecule type" value="Genomic_DNA"/>
</dbReference>